<accession>A0A4Y2J9J1</accession>
<evidence type="ECO:0000313" key="1">
    <source>
        <dbReference type="EMBL" id="GBM85876.1"/>
    </source>
</evidence>
<comment type="caution">
    <text evidence="1">The sequence shown here is derived from an EMBL/GenBank/DDBJ whole genome shotgun (WGS) entry which is preliminary data.</text>
</comment>
<proteinExistence type="predicted"/>
<sequence length="94" mass="10711">MSTKCRRSLEPAIVFFSKFSTARFVVETVTRKSHGPSPFRMQVRPHLPTFPLVWLSLLFLQPICFPNGESGSVSGMRERLLLPKLGAARDFVFR</sequence>
<dbReference type="EMBL" id="BGPR01266227">
    <property type="protein sequence ID" value="GBM85876.1"/>
    <property type="molecule type" value="Genomic_DNA"/>
</dbReference>
<evidence type="ECO:0000313" key="2">
    <source>
        <dbReference type="Proteomes" id="UP000499080"/>
    </source>
</evidence>
<protein>
    <submittedName>
        <fullName evidence="1">Uncharacterized protein</fullName>
    </submittedName>
</protein>
<name>A0A4Y2J9J1_ARAVE</name>
<organism evidence="1 2">
    <name type="scientific">Araneus ventricosus</name>
    <name type="common">Orbweaver spider</name>
    <name type="synonym">Epeira ventricosa</name>
    <dbReference type="NCBI Taxonomy" id="182803"/>
    <lineage>
        <taxon>Eukaryota</taxon>
        <taxon>Metazoa</taxon>
        <taxon>Ecdysozoa</taxon>
        <taxon>Arthropoda</taxon>
        <taxon>Chelicerata</taxon>
        <taxon>Arachnida</taxon>
        <taxon>Araneae</taxon>
        <taxon>Araneomorphae</taxon>
        <taxon>Entelegynae</taxon>
        <taxon>Araneoidea</taxon>
        <taxon>Araneidae</taxon>
        <taxon>Araneus</taxon>
    </lineage>
</organism>
<gene>
    <name evidence="1" type="ORF">AVEN_186718_1</name>
</gene>
<reference evidence="1 2" key="1">
    <citation type="journal article" date="2019" name="Sci. Rep.">
        <title>Orb-weaving spider Araneus ventricosus genome elucidates the spidroin gene catalogue.</title>
        <authorList>
            <person name="Kono N."/>
            <person name="Nakamura H."/>
            <person name="Ohtoshi R."/>
            <person name="Moran D.A.P."/>
            <person name="Shinohara A."/>
            <person name="Yoshida Y."/>
            <person name="Fujiwara M."/>
            <person name="Mori M."/>
            <person name="Tomita M."/>
            <person name="Arakawa K."/>
        </authorList>
    </citation>
    <scope>NUCLEOTIDE SEQUENCE [LARGE SCALE GENOMIC DNA]</scope>
</reference>
<keyword evidence="2" id="KW-1185">Reference proteome</keyword>
<dbReference type="Proteomes" id="UP000499080">
    <property type="component" value="Unassembled WGS sequence"/>
</dbReference>
<dbReference type="AlphaFoldDB" id="A0A4Y2J9J1"/>